<keyword evidence="5" id="KW-0472">Membrane</keyword>
<keyword evidence="4" id="KW-0998">Cell outer membrane</keyword>
<dbReference type="NCBIfam" id="TIGR02532">
    <property type="entry name" value="IV_pilin_GFxxxE"/>
    <property type="match status" value="1"/>
</dbReference>
<name>A0ABT9MBE3_9DEIO</name>
<accession>A0ABT9MBE3</accession>
<evidence type="ECO:0000256" key="4">
    <source>
        <dbReference type="ARBA" id="ARBA00023237"/>
    </source>
</evidence>
<dbReference type="InterPro" id="IPR012902">
    <property type="entry name" value="N_methyl_site"/>
</dbReference>
<keyword evidence="5" id="KW-1133">Transmembrane helix</keyword>
<dbReference type="Pfam" id="PF07963">
    <property type="entry name" value="N_methyl"/>
    <property type="match status" value="1"/>
</dbReference>
<proteinExistence type="predicted"/>
<keyword evidence="3" id="KW-0574">Periplasm</keyword>
<gene>
    <name evidence="6" type="ORF">QO006_001241</name>
</gene>
<evidence type="ECO:0000313" key="6">
    <source>
        <dbReference type="EMBL" id="MDP9763824.1"/>
    </source>
</evidence>
<keyword evidence="7" id="KW-1185">Reference proteome</keyword>
<reference evidence="6 7" key="1">
    <citation type="submission" date="2023-07" db="EMBL/GenBank/DDBJ databases">
        <title>Genomic Encyclopedia of Type Strains, Phase IV (KMG-IV): sequencing the most valuable type-strain genomes for metagenomic binning, comparative biology and taxonomic classification.</title>
        <authorList>
            <person name="Goeker M."/>
        </authorList>
    </citation>
    <scope>NUCLEOTIDE SEQUENCE [LARGE SCALE GENOMIC DNA]</scope>
    <source>
        <strain evidence="6 7">NIO-1023</strain>
    </source>
</reference>
<dbReference type="Proteomes" id="UP001232163">
    <property type="component" value="Unassembled WGS sequence"/>
</dbReference>
<keyword evidence="5" id="KW-0812">Transmembrane</keyword>
<sequence length="232" mass="24562">MTPQAERTAGFTLIEVLITLAIIGILLVVVLSLQGSTVQFTSGQDSQARRLATINDVSGYVGDRVKAASLVPDSLTIDGATCTRGATTPCLAVILPVVDRTCGQIINWTLFAYRYVPRTSLTATEKTPNGALESNSIYGLREIRVPSGQANGTCAAPMLTPPTSFSGTVVKGMLADNLVLTTGKAAFEYSATSKTVTVRLRTVDTARGQGLQYTPALTKDPYTLAVFARNVN</sequence>
<dbReference type="InterPro" id="IPR045584">
    <property type="entry name" value="Pilin-like"/>
</dbReference>
<evidence type="ECO:0000256" key="3">
    <source>
        <dbReference type="ARBA" id="ARBA00022764"/>
    </source>
</evidence>
<evidence type="ECO:0000313" key="7">
    <source>
        <dbReference type="Proteomes" id="UP001232163"/>
    </source>
</evidence>
<organism evidence="6 7">
    <name type="scientific">Deinococcus enclensis</name>
    <dbReference type="NCBI Taxonomy" id="1049582"/>
    <lineage>
        <taxon>Bacteria</taxon>
        <taxon>Thermotogati</taxon>
        <taxon>Deinococcota</taxon>
        <taxon>Deinococci</taxon>
        <taxon>Deinococcales</taxon>
        <taxon>Deinococcaceae</taxon>
        <taxon>Deinococcus</taxon>
    </lineage>
</organism>
<comment type="caution">
    <text evidence="6">The sequence shown here is derived from an EMBL/GenBank/DDBJ whole genome shotgun (WGS) entry which is preliminary data.</text>
</comment>
<dbReference type="EMBL" id="JAURUR010000002">
    <property type="protein sequence ID" value="MDP9763824.1"/>
    <property type="molecule type" value="Genomic_DNA"/>
</dbReference>
<dbReference type="SUPFAM" id="SSF54523">
    <property type="entry name" value="Pili subunits"/>
    <property type="match status" value="1"/>
</dbReference>
<evidence type="ECO:0000256" key="1">
    <source>
        <dbReference type="ARBA" id="ARBA00004203"/>
    </source>
</evidence>
<evidence type="ECO:0000256" key="5">
    <source>
        <dbReference type="SAM" id="Phobius"/>
    </source>
</evidence>
<protein>
    <submittedName>
        <fullName evidence="6">Prepilin-type N-terminal cleavage/methylation domain-containing protein</fullName>
    </submittedName>
</protein>
<dbReference type="RefSeq" id="WP_307464948.1">
    <property type="nucleotide sequence ID" value="NZ_JAURUR010000002.1"/>
</dbReference>
<evidence type="ECO:0000256" key="2">
    <source>
        <dbReference type="ARBA" id="ARBA00004418"/>
    </source>
</evidence>
<dbReference type="PROSITE" id="PS00409">
    <property type="entry name" value="PROKAR_NTER_METHYL"/>
    <property type="match status" value="1"/>
</dbReference>
<feature type="transmembrane region" description="Helical" evidence="5">
    <location>
        <begin position="12"/>
        <end position="33"/>
    </location>
</feature>
<comment type="subcellular location">
    <subcellularLocation>
        <location evidence="1">Cell outer membrane</location>
        <topology evidence="1">Single-pass membrane protein</topology>
    </subcellularLocation>
    <subcellularLocation>
        <location evidence="2">Periplasm</location>
    </subcellularLocation>
</comment>